<dbReference type="EMBL" id="OBQF01000003">
    <property type="protein sequence ID" value="SOC41792.1"/>
    <property type="molecule type" value="Genomic_DNA"/>
</dbReference>
<keyword evidence="3" id="KW-1185">Reference proteome</keyword>
<dbReference type="AlphaFoldDB" id="A0A285UJ13"/>
<dbReference type="PANTHER" id="PTHR39339">
    <property type="entry name" value="SLR1444 PROTEIN"/>
    <property type="match status" value="1"/>
</dbReference>
<dbReference type="Pfam" id="PF05235">
    <property type="entry name" value="CHAD"/>
    <property type="match status" value="1"/>
</dbReference>
<dbReference type="SMART" id="SM00880">
    <property type="entry name" value="CHAD"/>
    <property type="match status" value="1"/>
</dbReference>
<evidence type="ECO:0000313" key="2">
    <source>
        <dbReference type="EMBL" id="SOC41792.1"/>
    </source>
</evidence>
<reference evidence="3" key="1">
    <citation type="submission" date="2017-08" db="EMBL/GenBank/DDBJ databases">
        <authorList>
            <person name="Varghese N."/>
            <person name="Submissions S."/>
        </authorList>
    </citation>
    <scope>NUCLEOTIDE SEQUENCE [LARGE SCALE GENOMIC DNA]</scope>
    <source>
        <strain evidence="3">DSM 23173</strain>
    </source>
</reference>
<dbReference type="PANTHER" id="PTHR39339:SF1">
    <property type="entry name" value="CHAD DOMAIN-CONTAINING PROTEIN"/>
    <property type="match status" value="1"/>
</dbReference>
<evidence type="ECO:0000259" key="1">
    <source>
        <dbReference type="PROSITE" id="PS51708"/>
    </source>
</evidence>
<protein>
    <submittedName>
        <fullName evidence="2">CHAD domain-containing protein</fullName>
    </submittedName>
</protein>
<feature type="domain" description="CHAD" evidence="1">
    <location>
        <begin position="1"/>
        <end position="260"/>
    </location>
</feature>
<dbReference type="Gene3D" id="1.40.20.10">
    <property type="entry name" value="CHAD domain"/>
    <property type="match status" value="1"/>
</dbReference>
<dbReference type="InterPro" id="IPR007899">
    <property type="entry name" value="CHAD_dom"/>
</dbReference>
<dbReference type="PROSITE" id="PS51708">
    <property type="entry name" value="CHAD"/>
    <property type="match status" value="1"/>
</dbReference>
<name>A0A285UJ13_9STAP</name>
<evidence type="ECO:0000313" key="3">
    <source>
        <dbReference type="Proteomes" id="UP000219412"/>
    </source>
</evidence>
<accession>A0A285UJ13</accession>
<proteinExistence type="predicted"/>
<dbReference type="InterPro" id="IPR038186">
    <property type="entry name" value="CHAD_dom_sf"/>
</dbReference>
<dbReference type="Proteomes" id="UP000219412">
    <property type="component" value="Unassembled WGS sequence"/>
</dbReference>
<organism evidence="2 3">
    <name type="scientific">Salinicoccus kekensis</name>
    <dbReference type="NCBI Taxonomy" id="714307"/>
    <lineage>
        <taxon>Bacteria</taxon>
        <taxon>Bacillati</taxon>
        <taxon>Bacillota</taxon>
        <taxon>Bacilli</taxon>
        <taxon>Bacillales</taxon>
        <taxon>Staphylococcaceae</taxon>
        <taxon>Salinicoccus</taxon>
    </lineage>
</organism>
<gene>
    <name evidence="2" type="ORF">SAMN05878391_1415</name>
</gene>
<sequence length="260" mass="30826">MTDVQEILIKRAGKVRQSYKDFMNNPFQEETVHKLRVDCRKLRGILNILKKAMYKKDYEKLNGELRDIALVISDLREIDVLTGLCAGTAKREPDMSEHFREMFFYLNDERFKKMETALLDVEKKDIESEIEDIRKRIENLEFKQKYRDEKDLKSFIHDRLEKKYEKLAAGYADTDLKDYEHVHEVRKDAKKLRFGARYLGKLTGIEHKKISKEAKKIQDEFGEITDHRVNAAMLKEYADAADNEEVRNVFLKIRDLEQGK</sequence>